<dbReference type="EMBL" id="VGJJ01000004">
    <property type="protein sequence ID" value="MBM3281931.1"/>
    <property type="molecule type" value="Genomic_DNA"/>
</dbReference>
<keyword evidence="1" id="KW-1133">Transmembrane helix</keyword>
<protein>
    <submittedName>
        <fullName evidence="2">Uncharacterized protein</fullName>
    </submittedName>
</protein>
<name>A0A8T4C695_9ARCH</name>
<keyword evidence="1" id="KW-0472">Membrane</keyword>
<evidence type="ECO:0000313" key="2">
    <source>
        <dbReference type="EMBL" id="MBM3281931.1"/>
    </source>
</evidence>
<keyword evidence="1" id="KW-0812">Transmembrane</keyword>
<dbReference type="AlphaFoldDB" id="A0A8T4C695"/>
<evidence type="ECO:0000256" key="1">
    <source>
        <dbReference type="SAM" id="Phobius"/>
    </source>
</evidence>
<organism evidence="2 3">
    <name type="scientific">Candidatus Iainarchaeum sp</name>
    <dbReference type="NCBI Taxonomy" id="3101447"/>
    <lineage>
        <taxon>Archaea</taxon>
        <taxon>Candidatus Iainarchaeota</taxon>
        <taxon>Candidatus Iainarchaeia</taxon>
        <taxon>Candidatus Iainarchaeales</taxon>
        <taxon>Candidatus Iainarchaeaceae</taxon>
        <taxon>Candidatus Iainarchaeum</taxon>
    </lineage>
</organism>
<dbReference type="PROSITE" id="PS51257">
    <property type="entry name" value="PROKAR_LIPOPROTEIN"/>
    <property type="match status" value="1"/>
</dbReference>
<feature type="transmembrane region" description="Helical" evidence="1">
    <location>
        <begin position="7"/>
        <end position="26"/>
    </location>
</feature>
<reference evidence="2" key="1">
    <citation type="submission" date="2019-03" db="EMBL/GenBank/DDBJ databases">
        <title>Lake Tanganyika Metagenome-Assembled Genomes (MAGs).</title>
        <authorList>
            <person name="Tran P."/>
        </authorList>
    </citation>
    <scope>NUCLEOTIDE SEQUENCE</scope>
    <source>
        <strain evidence="2">M_DeepCast_50m_m2_156</strain>
    </source>
</reference>
<gene>
    <name evidence="2" type="ORF">FJY86_01135</name>
</gene>
<sequence length="506" mass="56925">MFPRLYSFFLFFFGILFFIGCISPPIEPPPVPCVENWTCNHWSTCENGMQNRVCADTHACGTDVNKPIITQTCEMPPVSVCGDFVCDGDENEVTCPLDCKTIEPAPEPLDIPLEVTLGNVQTVFDYEEESCAQLDLPDVYAHAFRDEQNNIVLVSGNAPDNYFMYGSTFNNLSRNCSPVLRSGDEWDVETFDHQEWITSTYTDDGKTIHALVHNEYHDPYSLICKPGDTQPSNLCWYNFVSYARSTDGGKKFTQPSSPNHLVAVPPFQWDANSGGINRKGEPMRPAPQGYMEPSNIVKREDGYYYAMVRMLPGKRSGGDTVCVMRTQNLSQPNSWKFWDGDAYTIPLTNPYPNEPANPSDYICEPVSEAIIGGLHGSLTYNTYLQRYMNVGAGVYADDLGELTCGFWYSLSEDLITWGKPHLLYETVFGWSPCNNPTTAQQALSIDQEAYPSIIDHDSNDRSFTTADDTVYLYYMQNQDNHSAGGWGLRRNLVRVPLIFTKNSLPE</sequence>
<proteinExistence type="predicted"/>
<dbReference type="Proteomes" id="UP000774699">
    <property type="component" value="Unassembled WGS sequence"/>
</dbReference>
<accession>A0A8T4C695</accession>
<comment type="caution">
    <text evidence="2">The sequence shown here is derived from an EMBL/GenBank/DDBJ whole genome shotgun (WGS) entry which is preliminary data.</text>
</comment>
<evidence type="ECO:0000313" key="3">
    <source>
        <dbReference type="Proteomes" id="UP000774699"/>
    </source>
</evidence>